<keyword evidence="10" id="KW-0732">Signal</keyword>
<evidence type="ECO:0000256" key="3">
    <source>
        <dbReference type="ARBA" id="ARBA00022801"/>
    </source>
</evidence>
<dbReference type="EMBL" id="JAADJG010000673">
    <property type="protein sequence ID" value="KAF4439757.1"/>
    <property type="molecule type" value="Genomic_DNA"/>
</dbReference>
<keyword evidence="4 9" id="KW-0136">Cellulose degradation</keyword>
<dbReference type="AlphaFoldDB" id="A0A8H4NVP2"/>
<gene>
    <name evidence="11" type="ORF">F53441_12502</name>
</gene>
<name>A0A8H4NVP2_9HYPO</name>
<dbReference type="PANTHER" id="PTHR33753:SF1">
    <property type="entry name" value="ENDO-BETA-1,4-GLUCANASE CELB"/>
    <property type="match status" value="1"/>
</dbReference>
<evidence type="ECO:0000256" key="7">
    <source>
        <dbReference type="ARBA" id="ARBA00023295"/>
    </source>
</evidence>
<organism evidence="11 12">
    <name type="scientific">Fusarium austroafricanum</name>
    <dbReference type="NCBI Taxonomy" id="2364996"/>
    <lineage>
        <taxon>Eukaryota</taxon>
        <taxon>Fungi</taxon>
        <taxon>Dikarya</taxon>
        <taxon>Ascomycota</taxon>
        <taxon>Pezizomycotina</taxon>
        <taxon>Sordariomycetes</taxon>
        <taxon>Hypocreomycetidae</taxon>
        <taxon>Hypocreales</taxon>
        <taxon>Nectriaceae</taxon>
        <taxon>Fusarium</taxon>
        <taxon>Fusarium concolor species complex</taxon>
    </lineage>
</organism>
<evidence type="ECO:0000313" key="11">
    <source>
        <dbReference type="EMBL" id="KAF4439757.1"/>
    </source>
</evidence>
<dbReference type="PRINTS" id="PR00734">
    <property type="entry name" value="GLHYDRLASE7"/>
</dbReference>
<dbReference type="GO" id="GO:0008810">
    <property type="term" value="F:cellulase activity"/>
    <property type="evidence" value="ECO:0007669"/>
    <property type="project" value="UniProtKB-EC"/>
</dbReference>
<keyword evidence="7 9" id="KW-0326">Glycosidase</keyword>
<keyword evidence="5" id="KW-0325">Glycoprotein</keyword>
<evidence type="ECO:0000256" key="9">
    <source>
        <dbReference type="RuleBase" id="RU361164"/>
    </source>
</evidence>
<feature type="signal peptide" evidence="10">
    <location>
        <begin position="1"/>
        <end position="18"/>
    </location>
</feature>
<feature type="chain" id="PRO_5034707302" description="Glucanase" evidence="10">
    <location>
        <begin position="19"/>
        <end position="430"/>
    </location>
</feature>
<dbReference type="PANTHER" id="PTHR33753">
    <property type="entry name" value="1,4-BETA-D-GLUCAN CELLOBIOHYDROLASE B"/>
    <property type="match status" value="1"/>
</dbReference>
<dbReference type="Proteomes" id="UP000605986">
    <property type="component" value="Unassembled WGS sequence"/>
</dbReference>
<comment type="similarity">
    <text evidence="2 9">Belongs to the glycosyl hydrolase 7 (cellulase C) family.</text>
</comment>
<sequence>MKSLSLILSALAVQGVVAQTPDNTKEQHPKLETYRCTKAGGCKKHTNYIVADASIHSISQKNGAGCGDWGKKPDAKACPDEASCAKNCILKGMDAAAYTNAGIHTSGNAIRLQQLVNGKYASPRVYLLEENKKKYEMLKLTGTEFSFDVETGKLPCGMNGALYLSEMPQDGGKSTSRYSKAGAYQGAGYCDAQCYVTPFINGVGNIKGQGVCCNELDIWEANSRSTHIAPHPCTKPGLYGCTGDECSSSGVCDKAGCGWNHNRNGVPSFYGRGGKFKVDSTRKFTVVSQFVANKQGVLTELHRHYVQDNKIIDSAVVNIEGPPKINFMNDEYCKATHANEYMRIGGTKQMGEAMTRGMVLAMSVWWSEGDFMKWLDSGVAGPCSATEGDPKNIVKVQPNPEVTFSNIRIGEINSTFSVKTPAYPGPHRLS</sequence>
<reference evidence="11" key="1">
    <citation type="submission" date="2020-01" db="EMBL/GenBank/DDBJ databases">
        <title>Identification and distribution of gene clusters putatively required for synthesis of sphingolipid metabolism inhibitors in phylogenetically diverse species of the filamentous fungus Fusarium.</title>
        <authorList>
            <person name="Kim H.-S."/>
            <person name="Busman M."/>
            <person name="Brown D.W."/>
            <person name="Divon H."/>
            <person name="Uhlig S."/>
            <person name="Proctor R.H."/>
        </authorList>
    </citation>
    <scope>NUCLEOTIDE SEQUENCE</scope>
    <source>
        <strain evidence="11">NRRL 53441</strain>
    </source>
</reference>
<evidence type="ECO:0000256" key="5">
    <source>
        <dbReference type="ARBA" id="ARBA00023180"/>
    </source>
</evidence>
<evidence type="ECO:0000313" key="12">
    <source>
        <dbReference type="Proteomes" id="UP000605986"/>
    </source>
</evidence>
<dbReference type="GO" id="GO:0030245">
    <property type="term" value="P:cellulose catabolic process"/>
    <property type="evidence" value="ECO:0007669"/>
    <property type="project" value="UniProtKB-KW"/>
</dbReference>
<evidence type="ECO:0000256" key="8">
    <source>
        <dbReference type="ARBA" id="ARBA00023326"/>
    </source>
</evidence>
<dbReference type="EC" id="3.2.1.-" evidence="9"/>
<evidence type="ECO:0000256" key="10">
    <source>
        <dbReference type="SAM" id="SignalP"/>
    </source>
</evidence>
<dbReference type="Pfam" id="PF00840">
    <property type="entry name" value="Glyco_hydro_7"/>
    <property type="match status" value="1"/>
</dbReference>
<accession>A0A8H4NVP2</accession>
<proteinExistence type="inferred from homology"/>
<dbReference type="CDD" id="cd07999">
    <property type="entry name" value="GH7_CBH_EG"/>
    <property type="match status" value="1"/>
</dbReference>
<protein>
    <recommendedName>
        <fullName evidence="9">Glucanase</fullName>
        <ecNumber evidence="9">3.2.1.-</ecNumber>
    </recommendedName>
</protein>
<evidence type="ECO:0000256" key="6">
    <source>
        <dbReference type="ARBA" id="ARBA00023277"/>
    </source>
</evidence>
<keyword evidence="12" id="KW-1185">Reference proteome</keyword>
<dbReference type="InterPro" id="IPR001722">
    <property type="entry name" value="Glyco_hydro_7"/>
</dbReference>
<evidence type="ECO:0000256" key="2">
    <source>
        <dbReference type="ARBA" id="ARBA00006044"/>
    </source>
</evidence>
<dbReference type="SUPFAM" id="SSF49899">
    <property type="entry name" value="Concanavalin A-like lectins/glucanases"/>
    <property type="match status" value="1"/>
</dbReference>
<dbReference type="InterPro" id="IPR037019">
    <property type="entry name" value="Glyco_hydro_7_sf"/>
</dbReference>
<dbReference type="Gene3D" id="2.70.100.10">
    <property type="entry name" value="Glycoside hydrolase, family 7, domain"/>
    <property type="match status" value="1"/>
</dbReference>
<evidence type="ECO:0000256" key="1">
    <source>
        <dbReference type="ARBA" id="ARBA00000966"/>
    </source>
</evidence>
<keyword evidence="8 9" id="KW-0624">Polysaccharide degradation</keyword>
<keyword evidence="6" id="KW-0119">Carbohydrate metabolism</keyword>
<dbReference type="OrthoDB" id="412382at2759"/>
<dbReference type="InterPro" id="IPR013320">
    <property type="entry name" value="ConA-like_dom_sf"/>
</dbReference>
<keyword evidence="3 9" id="KW-0378">Hydrolase</keyword>
<evidence type="ECO:0000256" key="4">
    <source>
        <dbReference type="ARBA" id="ARBA00023001"/>
    </source>
</evidence>
<comment type="caution">
    <text evidence="11">The sequence shown here is derived from an EMBL/GenBank/DDBJ whole genome shotgun (WGS) entry which is preliminary data.</text>
</comment>
<comment type="catalytic activity">
    <reaction evidence="1">
        <text>Endohydrolysis of (1-&gt;4)-beta-D-glucosidic linkages in cellulose, lichenin and cereal beta-D-glucans.</text>
        <dbReference type="EC" id="3.2.1.4"/>
    </reaction>
</comment>